<dbReference type="InterPro" id="IPR003006">
    <property type="entry name" value="Ig/MHC_CS"/>
</dbReference>
<evidence type="ECO:0000256" key="4">
    <source>
        <dbReference type="SAM" id="MobiDB-lite"/>
    </source>
</evidence>
<dbReference type="InterPro" id="IPR007110">
    <property type="entry name" value="Ig-like_dom"/>
</dbReference>
<feature type="transmembrane region" description="Helical" evidence="5">
    <location>
        <begin position="268"/>
        <end position="294"/>
    </location>
</feature>
<dbReference type="SUPFAM" id="SSF54452">
    <property type="entry name" value="MHC antigen-recognition domain"/>
    <property type="match status" value="1"/>
</dbReference>
<comment type="caution">
    <text evidence="7">The sequence shown here is derived from an EMBL/GenBank/DDBJ whole genome shotgun (WGS) entry which is preliminary data.</text>
</comment>
<evidence type="ECO:0000259" key="6">
    <source>
        <dbReference type="PROSITE" id="PS50835"/>
    </source>
</evidence>
<dbReference type="PROSITE" id="PS50835">
    <property type="entry name" value="IG_LIKE"/>
    <property type="match status" value="2"/>
</dbReference>
<keyword evidence="5" id="KW-0472">Membrane</keyword>
<evidence type="ECO:0000313" key="8">
    <source>
        <dbReference type="Proteomes" id="UP000829720"/>
    </source>
</evidence>
<comment type="similarity">
    <text evidence="3">Belongs to the MHC class I family.</text>
</comment>
<name>A0A8T3DZL4_9TELE</name>
<dbReference type="OrthoDB" id="8890485at2759"/>
<evidence type="ECO:0000256" key="3">
    <source>
        <dbReference type="RuleBase" id="RU004439"/>
    </source>
</evidence>
<accession>A0A8T3DZL4</accession>
<proteinExistence type="inferred from homology"/>
<sequence>MGILDDRGIDYYNSYEKVKKPTQGWMAENLPQDYWDKGTQSRKSKEEWFNVNVKILMDRMRQNDSDVHILQWMHGCTIEKTPDGETKFVKGFDQYGYDGNDFLSFNDADMQWVAPVTEAKLTKTKWDSVDILNQYTKGYLERECVEWLEKFLTYSEAQLRQASPPEVTIFARKSPQPDSRDLVCFATGFYPKEIEMVILQNDVPLTESNGVTSSGVRPNGDGTHQLMKTLTIGASDKARYSCRVNHRALKEPVKKDWDGTCCNCASTLGIGVAVGIPIGLLLAAAVAGCLAYVFRDKLRGLLLKRHTSNGGLQNGIANGPNAPLLPTVQTNNGAPANEPPEVIIFARKSPQPDSRRLVCFATGFYPKDIEMDILQNDVPLTESNGVTSSGVRPNGDGTHQLMKTLTIGASDKARYSCRVNHRALTEPVKKDWVEVTDETASNKSEDSGHGSNSSGSSNENLKGIANGPNAPLLPTVQTNNGAPANGQSVETV</sequence>
<keyword evidence="5" id="KW-0812">Transmembrane</keyword>
<dbReference type="PANTHER" id="PTHR16675">
    <property type="entry name" value="MHC CLASS I-RELATED"/>
    <property type="match status" value="1"/>
</dbReference>
<dbReference type="InterPro" id="IPR037055">
    <property type="entry name" value="MHC_I-like_Ag-recog_sf"/>
</dbReference>
<organism evidence="7 8">
    <name type="scientific">Albula goreensis</name>
    <dbReference type="NCBI Taxonomy" id="1534307"/>
    <lineage>
        <taxon>Eukaryota</taxon>
        <taxon>Metazoa</taxon>
        <taxon>Chordata</taxon>
        <taxon>Craniata</taxon>
        <taxon>Vertebrata</taxon>
        <taxon>Euteleostomi</taxon>
        <taxon>Actinopterygii</taxon>
        <taxon>Neopterygii</taxon>
        <taxon>Teleostei</taxon>
        <taxon>Albuliformes</taxon>
        <taxon>Albulidae</taxon>
        <taxon>Albula</taxon>
    </lineage>
</organism>
<keyword evidence="8" id="KW-1185">Reference proteome</keyword>
<dbReference type="SUPFAM" id="SSF48726">
    <property type="entry name" value="Immunoglobulin"/>
    <property type="match status" value="2"/>
</dbReference>
<dbReference type="SMART" id="SM00407">
    <property type="entry name" value="IGc1"/>
    <property type="match status" value="2"/>
</dbReference>
<feature type="domain" description="Ig-like" evidence="6">
    <location>
        <begin position="340"/>
        <end position="436"/>
    </location>
</feature>
<dbReference type="InterPro" id="IPR001039">
    <property type="entry name" value="MHC_I_a_a1/a2"/>
</dbReference>
<keyword evidence="1" id="KW-0325">Glycoprotein</keyword>
<dbReference type="GO" id="GO:0005615">
    <property type="term" value="C:extracellular space"/>
    <property type="evidence" value="ECO:0007669"/>
    <property type="project" value="TreeGrafter"/>
</dbReference>
<dbReference type="Pfam" id="PF07654">
    <property type="entry name" value="C1-set"/>
    <property type="match status" value="2"/>
</dbReference>
<dbReference type="Gene3D" id="2.60.40.10">
    <property type="entry name" value="Immunoglobulins"/>
    <property type="match status" value="2"/>
</dbReference>
<feature type="compositionally biased region" description="Low complexity" evidence="4">
    <location>
        <begin position="449"/>
        <end position="460"/>
    </location>
</feature>
<dbReference type="PRINTS" id="PR01638">
    <property type="entry name" value="MHCCLASSI"/>
</dbReference>
<keyword evidence="5" id="KW-1133">Transmembrane helix</keyword>
<feature type="compositionally biased region" description="Polar residues" evidence="4">
    <location>
        <begin position="475"/>
        <end position="492"/>
    </location>
</feature>
<feature type="domain" description="Ig-like" evidence="6">
    <location>
        <begin position="165"/>
        <end position="254"/>
    </location>
</feature>
<keyword evidence="2" id="KW-0393">Immunoglobulin domain</keyword>
<dbReference type="InterPro" id="IPR036179">
    <property type="entry name" value="Ig-like_dom_sf"/>
</dbReference>
<dbReference type="InterPro" id="IPR011162">
    <property type="entry name" value="MHC_I/II-like_Ag-recog"/>
</dbReference>
<protein>
    <recommendedName>
        <fullName evidence="6">Ig-like domain-containing protein</fullName>
    </recommendedName>
</protein>
<dbReference type="Gene3D" id="3.30.500.10">
    <property type="entry name" value="MHC class I-like antigen recognition-like"/>
    <property type="match status" value="1"/>
</dbReference>
<evidence type="ECO:0000256" key="2">
    <source>
        <dbReference type="ARBA" id="ARBA00023319"/>
    </source>
</evidence>
<dbReference type="FunFam" id="3.30.500.10:FF:000005">
    <property type="entry name" value="MHC class I antigen ZKA transcript variant 1"/>
    <property type="match status" value="1"/>
</dbReference>
<evidence type="ECO:0000313" key="7">
    <source>
        <dbReference type="EMBL" id="KAI1902392.1"/>
    </source>
</evidence>
<dbReference type="GO" id="GO:0006955">
    <property type="term" value="P:immune response"/>
    <property type="evidence" value="ECO:0007669"/>
    <property type="project" value="TreeGrafter"/>
</dbReference>
<dbReference type="InterPro" id="IPR050208">
    <property type="entry name" value="MHC_class-I_related"/>
</dbReference>
<feature type="region of interest" description="Disordered" evidence="4">
    <location>
        <begin position="436"/>
        <end position="492"/>
    </location>
</feature>
<dbReference type="InterPro" id="IPR013783">
    <property type="entry name" value="Ig-like_fold"/>
</dbReference>
<dbReference type="AlphaFoldDB" id="A0A8T3DZL4"/>
<reference evidence="7" key="1">
    <citation type="submission" date="2021-01" db="EMBL/GenBank/DDBJ databases">
        <authorList>
            <person name="Zahm M."/>
            <person name="Roques C."/>
            <person name="Cabau C."/>
            <person name="Klopp C."/>
            <person name="Donnadieu C."/>
            <person name="Jouanno E."/>
            <person name="Lampietro C."/>
            <person name="Louis A."/>
            <person name="Herpin A."/>
            <person name="Echchiki A."/>
            <person name="Berthelot C."/>
            <person name="Parey E."/>
            <person name="Roest-Crollius H."/>
            <person name="Braasch I."/>
            <person name="Postlethwait J."/>
            <person name="Bobe J."/>
            <person name="Montfort J."/>
            <person name="Bouchez O."/>
            <person name="Begum T."/>
            <person name="Mejri S."/>
            <person name="Adams A."/>
            <person name="Chen W.-J."/>
            <person name="Guiguen Y."/>
        </authorList>
    </citation>
    <scope>NUCLEOTIDE SEQUENCE</scope>
    <source>
        <tissue evidence="7">Blood</tissue>
    </source>
</reference>
<dbReference type="PROSITE" id="PS00290">
    <property type="entry name" value="IG_MHC"/>
    <property type="match status" value="2"/>
</dbReference>
<evidence type="ECO:0000256" key="5">
    <source>
        <dbReference type="SAM" id="Phobius"/>
    </source>
</evidence>
<dbReference type="Proteomes" id="UP000829720">
    <property type="component" value="Unassembled WGS sequence"/>
</dbReference>
<dbReference type="EMBL" id="JAERUA010000003">
    <property type="protein sequence ID" value="KAI1902392.1"/>
    <property type="molecule type" value="Genomic_DNA"/>
</dbReference>
<evidence type="ECO:0000256" key="1">
    <source>
        <dbReference type="ARBA" id="ARBA00023180"/>
    </source>
</evidence>
<dbReference type="InterPro" id="IPR011161">
    <property type="entry name" value="MHC_I-like_Ag-recog"/>
</dbReference>
<dbReference type="GO" id="GO:0009897">
    <property type="term" value="C:external side of plasma membrane"/>
    <property type="evidence" value="ECO:0007669"/>
    <property type="project" value="TreeGrafter"/>
</dbReference>
<dbReference type="InterPro" id="IPR003597">
    <property type="entry name" value="Ig_C1-set"/>
</dbReference>
<gene>
    <name evidence="7" type="ORF">AGOR_G00044290</name>
</gene>
<dbReference type="PANTHER" id="PTHR16675:SF193">
    <property type="entry name" value="LOC571647 PROTEIN-RELATED"/>
    <property type="match status" value="1"/>
</dbReference>
<dbReference type="Pfam" id="PF00129">
    <property type="entry name" value="MHC_I"/>
    <property type="match status" value="1"/>
</dbReference>